<gene>
    <name evidence="3" type="ORF">HMPREF0198_0745</name>
</gene>
<feature type="transmembrane region" description="Helical" evidence="1">
    <location>
        <begin position="214"/>
        <end position="236"/>
    </location>
</feature>
<feature type="transmembrane region" description="Helical" evidence="1">
    <location>
        <begin position="179"/>
        <end position="198"/>
    </location>
</feature>
<keyword evidence="4" id="KW-1185">Reference proteome</keyword>
<feature type="transmembrane region" description="Helical" evidence="1">
    <location>
        <begin position="100"/>
        <end position="126"/>
    </location>
</feature>
<dbReference type="HOGENOM" id="CLU_1233199_0_0_6"/>
<keyword evidence="1" id="KW-0472">Membrane</keyword>
<proteinExistence type="predicted"/>
<dbReference type="OrthoDB" id="4174975at2"/>
<evidence type="ECO:0000313" key="4">
    <source>
        <dbReference type="Proteomes" id="UP000004870"/>
    </source>
</evidence>
<comment type="caution">
    <text evidence="3">The sequence shown here is derived from an EMBL/GenBank/DDBJ whole genome shotgun (WGS) entry which is preliminary data.</text>
</comment>
<feature type="transmembrane region" description="Helical" evidence="1">
    <location>
        <begin position="47"/>
        <end position="70"/>
    </location>
</feature>
<dbReference type="Proteomes" id="UP000004870">
    <property type="component" value="Unassembled WGS sequence"/>
</dbReference>
<reference evidence="3 4" key="1">
    <citation type="submission" date="2009-08" db="EMBL/GenBank/DDBJ databases">
        <authorList>
            <person name="Qin X."/>
            <person name="Bachman B."/>
            <person name="Battles P."/>
            <person name="Bell A."/>
            <person name="Bess C."/>
            <person name="Bickham C."/>
            <person name="Chaboub L."/>
            <person name="Chen D."/>
            <person name="Coyle M."/>
            <person name="Deiros D.R."/>
            <person name="Dinh H."/>
            <person name="Forbes L."/>
            <person name="Fowler G."/>
            <person name="Francisco L."/>
            <person name="Fu Q."/>
            <person name="Gubbala S."/>
            <person name="Hale W."/>
            <person name="Han Y."/>
            <person name="Hemphill L."/>
            <person name="Highlander S.K."/>
            <person name="Hirani K."/>
            <person name="Hogues M."/>
            <person name="Jackson L."/>
            <person name="Jakkamsetti A."/>
            <person name="Javaid M."/>
            <person name="Jiang H."/>
            <person name="Korchina V."/>
            <person name="Kovar C."/>
            <person name="Lara F."/>
            <person name="Lee S."/>
            <person name="Mata R."/>
            <person name="Mathew T."/>
            <person name="Moen C."/>
            <person name="Morales K."/>
            <person name="Munidasa M."/>
            <person name="Nazareth L."/>
            <person name="Ngo R."/>
            <person name="Nguyen L."/>
            <person name="Okwuonu G."/>
            <person name="Ongeri F."/>
            <person name="Patil S."/>
            <person name="Petrosino J."/>
            <person name="Pham C."/>
            <person name="Pham P."/>
            <person name="Pu L.-L."/>
            <person name="Puazo M."/>
            <person name="Raj R."/>
            <person name="Reid J."/>
            <person name="Rouhana J."/>
            <person name="Saada N."/>
            <person name="Shang Y."/>
            <person name="Simmons D."/>
            <person name="Thornton R."/>
            <person name="Warren J."/>
            <person name="Weissenberger G."/>
            <person name="Zhang J."/>
            <person name="Zhang L."/>
            <person name="Zhou C."/>
            <person name="Zhu D."/>
            <person name="Muzny D."/>
            <person name="Worley K."/>
            <person name="Gibbs R."/>
        </authorList>
    </citation>
    <scope>NUCLEOTIDE SEQUENCE [LARGE SCALE GENOMIC DNA]</scope>
    <source>
        <strain evidence="4">ATCC 15826 / DSM 8339 / NCTC 10426 / 6573</strain>
    </source>
</reference>
<dbReference type="AlphaFoldDB" id="C8N8A4"/>
<feature type="transmembrane region" description="Helical" evidence="1">
    <location>
        <begin position="146"/>
        <end position="167"/>
    </location>
</feature>
<dbReference type="EMBL" id="ACKY01000033">
    <property type="protein sequence ID" value="EEV89144.1"/>
    <property type="molecule type" value="Genomic_DNA"/>
</dbReference>
<sequence>MPTSHRVRLGTPFINTKFPKENTDMSDHPEKTYQYRHLKLLTQWLHYTLYISVVIIAIIMAYFSFFAYFLKQITIDPEKTLEKYRTFANFLEAMNNKENLAFILLLIALTFLLANIILTFIWLYRANTNIRALGKRHLNFSPRATIIWWFIPFANLIAPYQIMAELWRHSLNMVKNKNYRRTGILLVWWFCFISSSFFDKASDRFIDSENIEDVITGCIIFSVGCIPFIISALTLIKITRTISDAQAGYHAQQTHA</sequence>
<name>C8N8A4_CARH6</name>
<keyword evidence="1" id="KW-0812">Transmembrane</keyword>
<dbReference type="InterPro" id="IPR025565">
    <property type="entry name" value="DUF4328"/>
</dbReference>
<evidence type="ECO:0000256" key="1">
    <source>
        <dbReference type="SAM" id="Phobius"/>
    </source>
</evidence>
<feature type="domain" description="DUF4328" evidence="2">
    <location>
        <begin position="93"/>
        <end position="242"/>
    </location>
</feature>
<dbReference type="Pfam" id="PF14219">
    <property type="entry name" value="DUF4328"/>
    <property type="match status" value="1"/>
</dbReference>
<keyword evidence="1" id="KW-1133">Transmembrane helix</keyword>
<organism evidence="3 4">
    <name type="scientific">Cardiobacterium hominis (strain ATCC 15826 / DSM 8339 / NCTC 10426 / 6573)</name>
    <dbReference type="NCBI Taxonomy" id="638300"/>
    <lineage>
        <taxon>Bacteria</taxon>
        <taxon>Pseudomonadati</taxon>
        <taxon>Pseudomonadota</taxon>
        <taxon>Gammaproteobacteria</taxon>
        <taxon>Cardiobacteriales</taxon>
        <taxon>Cardiobacteriaceae</taxon>
        <taxon>Cardiobacterium</taxon>
    </lineage>
</organism>
<evidence type="ECO:0000259" key="2">
    <source>
        <dbReference type="Pfam" id="PF14219"/>
    </source>
</evidence>
<evidence type="ECO:0000313" key="3">
    <source>
        <dbReference type="EMBL" id="EEV89144.1"/>
    </source>
</evidence>
<protein>
    <recommendedName>
        <fullName evidence="2">DUF4328 domain-containing protein</fullName>
    </recommendedName>
</protein>
<accession>C8N8A4</accession>